<dbReference type="EMBL" id="HG720744">
    <property type="protein sequence ID" value="CDJ59721.1"/>
    <property type="molecule type" value="Genomic_DNA"/>
</dbReference>
<evidence type="ECO:0008006" key="4">
    <source>
        <dbReference type="Google" id="ProtNLM"/>
    </source>
</evidence>
<dbReference type="RefSeq" id="XP_013336366.1">
    <property type="nucleotide sequence ID" value="XM_013480912.1"/>
</dbReference>
<feature type="compositionally biased region" description="Basic and acidic residues" evidence="1">
    <location>
        <begin position="1"/>
        <end position="12"/>
    </location>
</feature>
<dbReference type="OrthoDB" id="10596341at2759"/>
<evidence type="ECO:0000256" key="1">
    <source>
        <dbReference type="SAM" id="MobiDB-lite"/>
    </source>
</evidence>
<gene>
    <name evidence="2" type="ORF">EMWEY_00024290</name>
</gene>
<keyword evidence="3" id="KW-1185">Reference proteome</keyword>
<proteinExistence type="predicted"/>
<dbReference type="VEuPathDB" id="ToxoDB:EMWEY_00024290"/>
<dbReference type="AlphaFoldDB" id="U6M6S5"/>
<protein>
    <recommendedName>
        <fullName evidence="4">PCI domain-containing protein</fullName>
    </recommendedName>
</protein>
<dbReference type="GeneID" id="25336415"/>
<reference evidence="2" key="1">
    <citation type="submission" date="2013-10" db="EMBL/GenBank/DDBJ databases">
        <title>Genomic analysis of the causative agents of coccidiosis in chickens.</title>
        <authorList>
            <person name="Reid A.J."/>
            <person name="Blake D."/>
            <person name="Billington K."/>
            <person name="Browne H."/>
            <person name="Dunn M."/>
            <person name="Hung S."/>
            <person name="Kawahara F."/>
            <person name="Miranda-Saavedra D."/>
            <person name="Mourier T."/>
            <person name="Nagra H."/>
            <person name="Otto T.D."/>
            <person name="Rawlings N."/>
            <person name="Sanchez A."/>
            <person name="Sanders M."/>
            <person name="Subramaniam C."/>
            <person name="Tay Y."/>
            <person name="Dear P."/>
            <person name="Doerig C."/>
            <person name="Gruber A."/>
            <person name="Parkinson J."/>
            <person name="Shirley M."/>
            <person name="Wan K.L."/>
            <person name="Berriman M."/>
            <person name="Tomley F."/>
            <person name="Pain A."/>
        </authorList>
    </citation>
    <scope>NUCLEOTIDE SEQUENCE [LARGE SCALE GENOMIC DNA]</scope>
    <source>
        <strain evidence="2">Weybridge</strain>
    </source>
</reference>
<accession>U6M6S5</accession>
<sequence length="314" mass="32829">MHHIWPEGREKIPTAGSNEEDSGCALLGPPLSPEETELLWQQLLAAAQHSSSKEKQQAFAAVAASAAAGSNPAAAVVAAIRMAISSAAVVGKVPYYKPGTAAAAATATAAATAAAAAAARATAVTEAGEAAAAATVAFLEAAELLNSSATESFAKIDVEDRMDVNITAAEAYIKGGEFALAEPLVTFAAAFAADSKNDSLKHRLTDSRLTGSNWLSLFRRIIRDNFITKEDAEAITKMMDAEGQITSAAKTAIIHKSAEEFVVELLTAGKIAGRIDAEKGVLHIFSEEAKPRNWRRSALDVFTDLHRLAEALDA</sequence>
<dbReference type="Proteomes" id="UP000030763">
    <property type="component" value="Unassembled WGS sequence"/>
</dbReference>
<evidence type="ECO:0000313" key="2">
    <source>
        <dbReference type="EMBL" id="CDJ59721.1"/>
    </source>
</evidence>
<feature type="region of interest" description="Disordered" evidence="1">
    <location>
        <begin position="1"/>
        <end position="30"/>
    </location>
</feature>
<name>U6M6S5_EIMMA</name>
<organism evidence="2 3">
    <name type="scientific">Eimeria maxima</name>
    <name type="common">Coccidian parasite</name>
    <dbReference type="NCBI Taxonomy" id="5804"/>
    <lineage>
        <taxon>Eukaryota</taxon>
        <taxon>Sar</taxon>
        <taxon>Alveolata</taxon>
        <taxon>Apicomplexa</taxon>
        <taxon>Conoidasida</taxon>
        <taxon>Coccidia</taxon>
        <taxon>Eucoccidiorida</taxon>
        <taxon>Eimeriorina</taxon>
        <taxon>Eimeriidae</taxon>
        <taxon>Eimeria</taxon>
    </lineage>
</organism>
<reference evidence="2" key="2">
    <citation type="submission" date="2013-10" db="EMBL/GenBank/DDBJ databases">
        <authorList>
            <person name="Aslett M."/>
        </authorList>
    </citation>
    <scope>NUCLEOTIDE SEQUENCE [LARGE SCALE GENOMIC DNA]</scope>
    <source>
        <strain evidence="2">Weybridge</strain>
    </source>
</reference>
<evidence type="ECO:0000313" key="3">
    <source>
        <dbReference type="Proteomes" id="UP000030763"/>
    </source>
</evidence>